<keyword evidence="1" id="KW-0472">Membrane</keyword>
<accession>A0A8J4U964</accession>
<sequence>DTGFSYSVQHCPVRLALISQATGGSAAPNPFTMVKAVRMSTAVLITAIKGDLITLSICLRVMVRDKRNVKQQKVGENTKGMLKEKNVELIMLQKCAIGRDGEGNFEIAAINTAAATLPS</sequence>
<protein>
    <submittedName>
        <fullName evidence="2">Uncharacterized protein</fullName>
    </submittedName>
</protein>
<dbReference type="EMBL" id="QNUK01000447">
    <property type="protein sequence ID" value="KAF5893184.1"/>
    <property type="molecule type" value="Genomic_DNA"/>
</dbReference>
<evidence type="ECO:0000313" key="2">
    <source>
        <dbReference type="EMBL" id="KAF5893184.1"/>
    </source>
</evidence>
<comment type="caution">
    <text evidence="2">The sequence shown here is derived from an EMBL/GenBank/DDBJ whole genome shotgun (WGS) entry which is preliminary data.</text>
</comment>
<reference evidence="2" key="1">
    <citation type="submission" date="2020-07" db="EMBL/GenBank/DDBJ databases">
        <title>Clarias magur genome sequencing, assembly and annotation.</title>
        <authorList>
            <person name="Kushwaha B."/>
            <person name="Kumar R."/>
            <person name="Das P."/>
            <person name="Joshi C.G."/>
            <person name="Kumar D."/>
            <person name="Nagpure N.S."/>
            <person name="Pandey M."/>
            <person name="Agarwal S."/>
            <person name="Srivastava S."/>
            <person name="Singh M."/>
            <person name="Sahoo L."/>
            <person name="Jayasankar P."/>
            <person name="Meher P.K."/>
            <person name="Koringa P.G."/>
            <person name="Iquebal M.A."/>
            <person name="Das S.P."/>
            <person name="Bit A."/>
            <person name="Patnaik S."/>
            <person name="Patel N."/>
            <person name="Shah T.M."/>
            <person name="Hinsu A."/>
            <person name="Jena J.K."/>
        </authorList>
    </citation>
    <scope>NUCLEOTIDE SEQUENCE</scope>
    <source>
        <strain evidence="2">CIFAMagur01</strain>
        <tissue evidence="2">Testis</tissue>
    </source>
</reference>
<feature type="transmembrane region" description="Helical" evidence="1">
    <location>
        <begin position="42"/>
        <end position="63"/>
    </location>
</feature>
<dbReference type="Proteomes" id="UP000727407">
    <property type="component" value="Unassembled WGS sequence"/>
</dbReference>
<organism evidence="2 3">
    <name type="scientific">Clarias magur</name>
    <name type="common">Asian catfish</name>
    <name type="synonym">Macropteronotus magur</name>
    <dbReference type="NCBI Taxonomy" id="1594786"/>
    <lineage>
        <taxon>Eukaryota</taxon>
        <taxon>Metazoa</taxon>
        <taxon>Chordata</taxon>
        <taxon>Craniata</taxon>
        <taxon>Vertebrata</taxon>
        <taxon>Euteleostomi</taxon>
        <taxon>Actinopterygii</taxon>
        <taxon>Neopterygii</taxon>
        <taxon>Teleostei</taxon>
        <taxon>Ostariophysi</taxon>
        <taxon>Siluriformes</taxon>
        <taxon>Clariidae</taxon>
        <taxon>Clarias</taxon>
    </lineage>
</organism>
<feature type="non-terminal residue" evidence="2">
    <location>
        <position position="1"/>
    </location>
</feature>
<gene>
    <name evidence="2" type="ORF">DAT39_017114</name>
</gene>
<keyword evidence="1" id="KW-1133">Transmembrane helix</keyword>
<evidence type="ECO:0000256" key="1">
    <source>
        <dbReference type="SAM" id="Phobius"/>
    </source>
</evidence>
<dbReference type="AlphaFoldDB" id="A0A8J4U964"/>
<keyword evidence="1" id="KW-0812">Transmembrane</keyword>
<evidence type="ECO:0000313" key="3">
    <source>
        <dbReference type="Proteomes" id="UP000727407"/>
    </source>
</evidence>
<proteinExistence type="predicted"/>
<keyword evidence="3" id="KW-1185">Reference proteome</keyword>
<name>A0A8J4U964_CLAMG</name>